<proteinExistence type="predicted"/>
<protein>
    <submittedName>
        <fullName evidence="2">Uncharacterized protein</fullName>
    </submittedName>
</protein>
<feature type="region of interest" description="Disordered" evidence="1">
    <location>
        <begin position="10"/>
        <end position="71"/>
    </location>
</feature>
<dbReference type="Proteomes" id="UP000070089">
    <property type="component" value="Unassembled WGS sequence"/>
</dbReference>
<dbReference type="VEuPathDB" id="GiardiaDB:QR46_3458"/>
<dbReference type="AlphaFoldDB" id="A0A132NRF3"/>
<feature type="region of interest" description="Disordered" evidence="1">
    <location>
        <begin position="302"/>
        <end position="340"/>
    </location>
</feature>
<name>A0A132NRF3_GIAIN</name>
<sequence>MNYRLKVKIVTTMDSQRPRQKSPIRKIPWPTGSQQDHQASGVNVPADSRHGAQKYPDNYASSPQFSQESSGITPLPTNYHYKDYIIHRKGYQSLSELGIMDTECCYDLPSIAASDQQHSSTEISQAYMLRRKRTQQIYRPRAMKMTGSHTATTSDQAQQQEHTLSRSVHRKLTQMLQAKIATDGTYTEEGLVRLFTTLYFSNATLDRHALIKYIEEMAEAFAVTDPLRIIREKNLAQGLDIFGKSINDTSIQIPKNLSDESISRAADRLLLRTLTRVSNPTQTGTGSWKVPVSLPVLPHSQINKQRNTSPSHNHLNLQTVTDSHRHSSHSASTHQNLSPETTLKVSNLATSTCPPLVQSAKQQQQHPASPASPVTLQEQFQRILEQQVIQQAQQQAQIQLLQQQLCIQQELQQQQLLEQQMYNERIRNQDYANYLHAHRQVEPFPHLTRLPTAALSISRSTTVPTSHVAGHMGVFKMPPRKRQTISGHQVVTRANISPDRARISDWQQQLLYECRSRAQELADILLSNKAVSDQAAHDTAQLNWNQFSYAKELENNRIYDAPEPPSQLDTQVDMQNSPDPIPVVVVDEFDKAVQNTIQEDLPDTPVLLSKCKPKRVGTPLIYREGITTILSHDDEDTDPNLIHSLESRGRSRLGRRYMVQEADYHQPSVDIGVELEADSVALDSISATCEYLANQCCAGIN</sequence>
<dbReference type="EMBL" id="JXTI01000110">
    <property type="protein sequence ID" value="KWX12578.1"/>
    <property type="molecule type" value="Genomic_DNA"/>
</dbReference>
<evidence type="ECO:0000313" key="2">
    <source>
        <dbReference type="EMBL" id="KWX12578.1"/>
    </source>
</evidence>
<feature type="compositionally biased region" description="Polar residues" evidence="1">
    <location>
        <begin position="59"/>
        <end position="71"/>
    </location>
</feature>
<dbReference type="OrthoDB" id="10258273at2759"/>
<accession>A0A132NRF3</accession>
<organism evidence="2 3">
    <name type="scientific">Giardia duodenalis assemblage B</name>
    <dbReference type="NCBI Taxonomy" id="1394984"/>
    <lineage>
        <taxon>Eukaryota</taxon>
        <taxon>Metamonada</taxon>
        <taxon>Diplomonadida</taxon>
        <taxon>Hexamitidae</taxon>
        <taxon>Giardiinae</taxon>
        <taxon>Giardia</taxon>
    </lineage>
</organism>
<comment type="caution">
    <text evidence="2">The sequence shown here is derived from an EMBL/GenBank/DDBJ whole genome shotgun (WGS) entry which is preliminary data.</text>
</comment>
<evidence type="ECO:0000313" key="3">
    <source>
        <dbReference type="Proteomes" id="UP000070089"/>
    </source>
</evidence>
<gene>
    <name evidence="2" type="ORF">QR46_3458</name>
</gene>
<feature type="compositionally biased region" description="Polar residues" evidence="1">
    <location>
        <begin position="302"/>
        <end position="321"/>
    </location>
</feature>
<reference evidence="2 3" key="1">
    <citation type="journal article" date="2015" name="Mol. Biochem. Parasitol.">
        <title>Identification of polymorphic genes for use in assemblage B genotyping assays through comparative genomics of multiple assemblage B Giardia duodenalis isolates.</title>
        <authorList>
            <person name="Wielinga C."/>
            <person name="Thompson R.C."/>
            <person name="Monis P."/>
            <person name="Ryan U."/>
        </authorList>
    </citation>
    <scope>NUCLEOTIDE SEQUENCE [LARGE SCALE GENOMIC DNA]</scope>
    <source>
        <strain evidence="2 3">BAH15c1</strain>
    </source>
</reference>
<feature type="compositionally biased region" description="Polar residues" evidence="1">
    <location>
        <begin position="31"/>
        <end position="41"/>
    </location>
</feature>
<evidence type="ECO:0000256" key="1">
    <source>
        <dbReference type="SAM" id="MobiDB-lite"/>
    </source>
</evidence>